<evidence type="ECO:0000259" key="4">
    <source>
        <dbReference type="Pfam" id="PF03446"/>
    </source>
</evidence>
<dbReference type="GO" id="GO:0016491">
    <property type="term" value="F:oxidoreductase activity"/>
    <property type="evidence" value="ECO:0007669"/>
    <property type="project" value="UniProtKB-KW"/>
</dbReference>
<comment type="similarity">
    <text evidence="1">Belongs to the HIBADH-related family.</text>
</comment>
<keyword evidence="2 6" id="KW-0560">Oxidoreductase</keyword>
<dbReference type="Gene3D" id="1.10.1040.10">
    <property type="entry name" value="N-(1-d-carboxylethyl)-l-norvaline Dehydrogenase, domain 2"/>
    <property type="match status" value="1"/>
</dbReference>
<dbReference type="PIRSF" id="PIRSF000103">
    <property type="entry name" value="HIBADH"/>
    <property type="match status" value="1"/>
</dbReference>
<dbReference type="Pfam" id="PF14833">
    <property type="entry name" value="NAD_binding_11"/>
    <property type="match status" value="1"/>
</dbReference>
<evidence type="ECO:0000259" key="5">
    <source>
        <dbReference type="Pfam" id="PF14833"/>
    </source>
</evidence>
<dbReference type="Gene3D" id="3.40.50.720">
    <property type="entry name" value="NAD(P)-binding Rossmann-like Domain"/>
    <property type="match status" value="1"/>
</dbReference>
<evidence type="ECO:0000256" key="3">
    <source>
        <dbReference type="ARBA" id="ARBA00023027"/>
    </source>
</evidence>
<sequence>MTVAFIGLGNMGGPMSARLVRAGHDVRGFDVAPAARQALADAGGTAARDLDAALRDAATVVLMLPSSDVVEAIIHSGRFAPGTVVVDMSSSEPLRTRALASSLADQGVTLVDAPVSGGVARARTGELTIMTGGEPADLERIAPILACLGHATRAGAVGSGHAVKALNNLLSATHLLVTCEAMLAGERFGLDPATMLEIFNGSSGRSGSTENKWPNFILPQTYDSGFGLRLMLKDMRIATALADQVGAPDPLGHAATDLWARAAESLAETADHTEIVNWLRKEIP</sequence>
<dbReference type="Proteomes" id="UP001602245">
    <property type="component" value="Unassembled WGS sequence"/>
</dbReference>
<dbReference type="PANTHER" id="PTHR22981:SF7">
    <property type="entry name" value="3-HYDROXYISOBUTYRATE DEHYDROGENASE, MITOCHONDRIAL"/>
    <property type="match status" value="1"/>
</dbReference>
<dbReference type="InterPro" id="IPR002204">
    <property type="entry name" value="3-OH-isobutyrate_DH-rel_CS"/>
</dbReference>
<organism evidence="6 7">
    <name type="scientific">Paractinoplanes globisporus</name>
    <dbReference type="NCBI Taxonomy" id="113565"/>
    <lineage>
        <taxon>Bacteria</taxon>
        <taxon>Bacillati</taxon>
        <taxon>Actinomycetota</taxon>
        <taxon>Actinomycetes</taxon>
        <taxon>Micromonosporales</taxon>
        <taxon>Micromonosporaceae</taxon>
        <taxon>Paractinoplanes</taxon>
    </lineage>
</organism>
<dbReference type="InterPro" id="IPR036291">
    <property type="entry name" value="NAD(P)-bd_dom_sf"/>
</dbReference>
<dbReference type="InterPro" id="IPR015815">
    <property type="entry name" value="HIBADH-related"/>
</dbReference>
<dbReference type="InterPro" id="IPR029154">
    <property type="entry name" value="HIBADH-like_NADP-bd"/>
</dbReference>
<reference evidence="6 7" key="1">
    <citation type="submission" date="2024-10" db="EMBL/GenBank/DDBJ databases">
        <title>The Natural Products Discovery Center: Release of the First 8490 Sequenced Strains for Exploring Actinobacteria Biosynthetic Diversity.</title>
        <authorList>
            <person name="Kalkreuter E."/>
            <person name="Kautsar S.A."/>
            <person name="Yang D."/>
            <person name="Bader C.D."/>
            <person name="Teijaro C.N."/>
            <person name="Fluegel L."/>
            <person name="Davis C.M."/>
            <person name="Simpson J.R."/>
            <person name="Lauterbach L."/>
            <person name="Steele A.D."/>
            <person name="Gui C."/>
            <person name="Meng S."/>
            <person name="Li G."/>
            <person name="Viehrig K."/>
            <person name="Ye F."/>
            <person name="Su P."/>
            <person name="Kiefer A.F."/>
            <person name="Nichols A."/>
            <person name="Cepeda A.J."/>
            <person name="Yan W."/>
            <person name="Fan B."/>
            <person name="Jiang Y."/>
            <person name="Adhikari A."/>
            <person name="Zheng C.-J."/>
            <person name="Schuster L."/>
            <person name="Cowan T.M."/>
            <person name="Smanski M.J."/>
            <person name="Chevrette M.G."/>
            <person name="De Carvalho L.P.S."/>
            <person name="Shen B."/>
        </authorList>
    </citation>
    <scope>NUCLEOTIDE SEQUENCE [LARGE SCALE GENOMIC DNA]</scope>
    <source>
        <strain evidence="6 7">NPDC000087</strain>
    </source>
</reference>
<evidence type="ECO:0000313" key="6">
    <source>
        <dbReference type="EMBL" id="MFF5289662.1"/>
    </source>
</evidence>
<keyword evidence="3" id="KW-0520">NAD</keyword>
<gene>
    <name evidence="6" type="ORF">ACFY35_09495</name>
</gene>
<dbReference type="SUPFAM" id="SSF51735">
    <property type="entry name" value="NAD(P)-binding Rossmann-fold domains"/>
    <property type="match status" value="1"/>
</dbReference>
<name>A0ABW6W8M5_9ACTN</name>
<evidence type="ECO:0000313" key="7">
    <source>
        <dbReference type="Proteomes" id="UP001602245"/>
    </source>
</evidence>
<dbReference type="InterPro" id="IPR013328">
    <property type="entry name" value="6PGD_dom2"/>
</dbReference>
<dbReference type="SUPFAM" id="SSF48179">
    <property type="entry name" value="6-phosphogluconate dehydrogenase C-terminal domain-like"/>
    <property type="match status" value="1"/>
</dbReference>
<evidence type="ECO:0000256" key="1">
    <source>
        <dbReference type="ARBA" id="ARBA00009080"/>
    </source>
</evidence>
<dbReference type="EC" id="1.1.-.-" evidence="6"/>
<comment type="caution">
    <text evidence="6">The sequence shown here is derived from an EMBL/GenBank/DDBJ whole genome shotgun (WGS) entry which is preliminary data.</text>
</comment>
<protein>
    <submittedName>
        <fullName evidence="6">NAD(P)-dependent oxidoreductase</fullName>
        <ecNumber evidence="6">1.1.-.-</ecNumber>
    </submittedName>
</protein>
<keyword evidence="7" id="KW-1185">Reference proteome</keyword>
<dbReference type="PANTHER" id="PTHR22981">
    <property type="entry name" value="3-HYDROXYISOBUTYRATE DEHYDROGENASE-RELATED"/>
    <property type="match status" value="1"/>
</dbReference>
<feature type="domain" description="6-phosphogluconate dehydrogenase NADP-binding" evidence="4">
    <location>
        <begin position="2"/>
        <end position="151"/>
    </location>
</feature>
<dbReference type="Pfam" id="PF03446">
    <property type="entry name" value="NAD_binding_2"/>
    <property type="match status" value="1"/>
</dbReference>
<accession>A0ABW6W8M5</accession>
<dbReference type="RefSeq" id="WP_020518272.1">
    <property type="nucleotide sequence ID" value="NZ_JBIAZU010000002.1"/>
</dbReference>
<dbReference type="InterPro" id="IPR008927">
    <property type="entry name" value="6-PGluconate_DH-like_C_sf"/>
</dbReference>
<dbReference type="PROSITE" id="PS00895">
    <property type="entry name" value="3_HYDROXYISOBUT_DH"/>
    <property type="match status" value="1"/>
</dbReference>
<feature type="domain" description="3-hydroxyisobutyrate dehydrogenase-like NAD-binding" evidence="5">
    <location>
        <begin position="158"/>
        <end position="279"/>
    </location>
</feature>
<proteinExistence type="inferred from homology"/>
<dbReference type="EMBL" id="JBIAZU010000002">
    <property type="protein sequence ID" value="MFF5289662.1"/>
    <property type="molecule type" value="Genomic_DNA"/>
</dbReference>
<evidence type="ECO:0000256" key="2">
    <source>
        <dbReference type="ARBA" id="ARBA00023002"/>
    </source>
</evidence>
<dbReference type="InterPro" id="IPR006115">
    <property type="entry name" value="6PGDH_NADP-bd"/>
</dbReference>